<sequence>MLKKIKQPEVLQELYRLRPEFNGKPIFDGERSALATIFFELNTSGFNLSSILKTKPIPY</sequence>
<dbReference type="AlphaFoldDB" id="A0A2I1HCF2"/>
<protein>
    <submittedName>
        <fullName evidence="1">Uncharacterized protein</fullName>
    </submittedName>
</protein>
<accession>A0A2I1HCF2</accession>
<evidence type="ECO:0000313" key="1">
    <source>
        <dbReference type="EMBL" id="PKY56558.1"/>
    </source>
</evidence>
<reference evidence="1 2" key="1">
    <citation type="submission" date="2015-10" db="EMBL/GenBank/DDBJ databases">
        <title>Genome analyses suggest a sexual origin of heterokaryosis in a supposedly ancient asexual fungus.</title>
        <authorList>
            <person name="Ropars J."/>
            <person name="Sedzielewska K."/>
            <person name="Noel J."/>
            <person name="Charron P."/>
            <person name="Farinelli L."/>
            <person name="Marton T."/>
            <person name="Kruger M."/>
            <person name="Pelin A."/>
            <person name="Brachmann A."/>
            <person name="Corradi N."/>
        </authorList>
    </citation>
    <scope>NUCLEOTIDE SEQUENCE [LARGE SCALE GENOMIC DNA]</scope>
    <source>
        <strain evidence="1 2">A4</strain>
    </source>
</reference>
<dbReference type="Proteomes" id="UP000234323">
    <property type="component" value="Unassembled WGS sequence"/>
</dbReference>
<dbReference type="EMBL" id="LLXI01002225">
    <property type="protein sequence ID" value="PKY56558.1"/>
    <property type="molecule type" value="Genomic_DNA"/>
</dbReference>
<organism evidence="1 2">
    <name type="scientific">Rhizophagus irregularis</name>
    <dbReference type="NCBI Taxonomy" id="588596"/>
    <lineage>
        <taxon>Eukaryota</taxon>
        <taxon>Fungi</taxon>
        <taxon>Fungi incertae sedis</taxon>
        <taxon>Mucoromycota</taxon>
        <taxon>Glomeromycotina</taxon>
        <taxon>Glomeromycetes</taxon>
        <taxon>Glomerales</taxon>
        <taxon>Glomeraceae</taxon>
        <taxon>Rhizophagus</taxon>
    </lineage>
</organism>
<keyword evidence="2" id="KW-1185">Reference proteome</keyword>
<proteinExistence type="predicted"/>
<comment type="caution">
    <text evidence="1">The sequence shown here is derived from an EMBL/GenBank/DDBJ whole genome shotgun (WGS) entry which is preliminary data.</text>
</comment>
<evidence type="ECO:0000313" key="2">
    <source>
        <dbReference type="Proteomes" id="UP000234323"/>
    </source>
</evidence>
<name>A0A2I1HCF2_9GLOM</name>
<gene>
    <name evidence="1" type="ORF">RhiirA4_476945</name>
</gene>